<dbReference type="Proteomes" id="UP001154282">
    <property type="component" value="Unassembled WGS sequence"/>
</dbReference>
<dbReference type="EMBL" id="CAMGYJ010000008">
    <property type="protein sequence ID" value="CAI0464086.1"/>
    <property type="molecule type" value="Genomic_DNA"/>
</dbReference>
<evidence type="ECO:0000313" key="2">
    <source>
        <dbReference type="EMBL" id="CAI0464081.1"/>
    </source>
</evidence>
<reference evidence="2" key="1">
    <citation type="submission" date="2022-08" db="EMBL/GenBank/DDBJ databases">
        <authorList>
            <person name="Gutierrez-Valencia J."/>
        </authorList>
    </citation>
    <scope>NUCLEOTIDE SEQUENCE</scope>
</reference>
<gene>
    <name evidence="2" type="ORF">LITE_LOCUS36026</name>
    <name evidence="3" type="ORF">LITE_LOCUS36030</name>
</gene>
<evidence type="ECO:0000313" key="3">
    <source>
        <dbReference type="EMBL" id="CAI0464086.1"/>
    </source>
</evidence>
<feature type="region of interest" description="Disordered" evidence="1">
    <location>
        <begin position="1"/>
        <end position="73"/>
    </location>
</feature>
<feature type="compositionally biased region" description="Polar residues" evidence="1">
    <location>
        <begin position="54"/>
        <end position="73"/>
    </location>
</feature>
<dbReference type="AlphaFoldDB" id="A0AAV0P131"/>
<feature type="compositionally biased region" description="Basic and acidic residues" evidence="1">
    <location>
        <begin position="37"/>
        <end position="53"/>
    </location>
</feature>
<evidence type="ECO:0000313" key="4">
    <source>
        <dbReference type="Proteomes" id="UP001154282"/>
    </source>
</evidence>
<proteinExistence type="predicted"/>
<accession>A0AAV0P131</accession>
<evidence type="ECO:0000256" key="1">
    <source>
        <dbReference type="SAM" id="MobiDB-lite"/>
    </source>
</evidence>
<name>A0AAV0P131_9ROSI</name>
<feature type="compositionally biased region" description="Polar residues" evidence="1">
    <location>
        <begin position="1"/>
        <end position="21"/>
    </location>
</feature>
<dbReference type="EMBL" id="CAMGYJ010000008">
    <property type="protein sequence ID" value="CAI0464081.1"/>
    <property type="molecule type" value="Genomic_DNA"/>
</dbReference>
<protein>
    <submittedName>
        <fullName evidence="2">Uncharacterized protein</fullName>
    </submittedName>
</protein>
<organism evidence="2 4">
    <name type="scientific">Linum tenue</name>
    <dbReference type="NCBI Taxonomy" id="586396"/>
    <lineage>
        <taxon>Eukaryota</taxon>
        <taxon>Viridiplantae</taxon>
        <taxon>Streptophyta</taxon>
        <taxon>Embryophyta</taxon>
        <taxon>Tracheophyta</taxon>
        <taxon>Spermatophyta</taxon>
        <taxon>Magnoliopsida</taxon>
        <taxon>eudicotyledons</taxon>
        <taxon>Gunneridae</taxon>
        <taxon>Pentapetalae</taxon>
        <taxon>rosids</taxon>
        <taxon>fabids</taxon>
        <taxon>Malpighiales</taxon>
        <taxon>Linaceae</taxon>
        <taxon>Linum</taxon>
    </lineage>
</organism>
<keyword evidence="4" id="KW-1185">Reference proteome</keyword>
<comment type="caution">
    <text evidence="2">The sequence shown here is derived from an EMBL/GenBank/DDBJ whole genome shotgun (WGS) entry which is preliminary data.</text>
</comment>
<sequence>MSLDSENSNPNSKAGNFSPSSLGGGNGQPRQDNLVSTDDKPTNFSPHESRQDSCHYSSGRDTQCGSWRNSPTW</sequence>